<feature type="transmembrane region" description="Helical" evidence="2">
    <location>
        <begin position="180"/>
        <end position="201"/>
    </location>
</feature>
<proteinExistence type="predicted"/>
<keyword evidence="2" id="KW-1133">Transmembrane helix</keyword>
<dbReference type="Proteomes" id="UP001501461">
    <property type="component" value="Unassembled WGS sequence"/>
</dbReference>
<name>A0ABN2UGB8_9MICC</name>
<comment type="caution">
    <text evidence="3">The sequence shown here is derived from an EMBL/GenBank/DDBJ whole genome shotgun (WGS) entry which is preliminary data.</text>
</comment>
<feature type="transmembrane region" description="Helical" evidence="2">
    <location>
        <begin position="213"/>
        <end position="230"/>
    </location>
</feature>
<dbReference type="InterPro" id="IPR016566">
    <property type="entry name" value="UCP010219"/>
</dbReference>
<feature type="region of interest" description="Disordered" evidence="1">
    <location>
        <begin position="240"/>
        <end position="260"/>
    </location>
</feature>
<dbReference type="Pfam" id="PF11361">
    <property type="entry name" value="DUF3159"/>
    <property type="match status" value="1"/>
</dbReference>
<dbReference type="RefSeq" id="WP_343957164.1">
    <property type="nucleotide sequence ID" value="NZ_BAAAMN010000026.1"/>
</dbReference>
<feature type="transmembrane region" description="Helical" evidence="2">
    <location>
        <begin position="56"/>
        <end position="73"/>
    </location>
</feature>
<gene>
    <name evidence="3" type="ORF">GCM10009720_15150</name>
</gene>
<feature type="transmembrane region" description="Helical" evidence="2">
    <location>
        <begin position="104"/>
        <end position="122"/>
    </location>
</feature>
<feature type="region of interest" description="Disordered" evidence="1">
    <location>
        <begin position="1"/>
        <end position="20"/>
    </location>
</feature>
<keyword evidence="4" id="KW-1185">Reference proteome</keyword>
<protein>
    <submittedName>
        <fullName evidence="3">DUF3159 domain-containing protein</fullName>
    </submittedName>
</protein>
<feature type="transmembrane region" description="Helical" evidence="2">
    <location>
        <begin position="128"/>
        <end position="149"/>
    </location>
</feature>
<feature type="transmembrane region" description="Helical" evidence="2">
    <location>
        <begin position="79"/>
        <end position="97"/>
    </location>
</feature>
<dbReference type="EMBL" id="BAAAMN010000026">
    <property type="protein sequence ID" value="GAA2035594.1"/>
    <property type="molecule type" value="Genomic_DNA"/>
</dbReference>
<dbReference type="PIRSF" id="PIRSF010219">
    <property type="entry name" value="UCP010219"/>
    <property type="match status" value="1"/>
</dbReference>
<organism evidence="3 4">
    <name type="scientific">Yaniella flava</name>
    <dbReference type="NCBI Taxonomy" id="287930"/>
    <lineage>
        <taxon>Bacteria</taxon>
        <taxon>Bacillati</taxon>
        <taxon>Actinomycetota</taxon>
        <taxon>Actinomycetes</taxon>
        <taxon>Micrococcales</taxon>
        <taxon>Micrococcaceae</taxon>
        <taxon>Yaniella</taxon>
    </lineage>
</organism>
<sequence length="260" mass="28193">MQSKAEPETSILLSSADDHPEHDDQLQQVAKRLAGQTSVTSTGDLDLLGSVGGIRGIAEAIVPALVFLVTFIVTTDVWASAILAVGLAALASVLRLIQRQPMTQALAGVIGVAVSAGVALMQDDARGYYVIGFYISAAYGLAFALSMAVKWPIMGLIYGWIRGEGVSWQKQPYRRKKYQIATLLMVLVFAARLVVQLPMYWADDVVALGTARLVMGVPLYALVLWFGWLVSRPANARLRVDPKSSDDDAPVHEEEIDPRI</sequence>
<evidence type="ECO:0000313" key="3">
    <source>
        <dbReference type="EMBL" id="GAA2035594.1"/>
    </source>
</evidence>
<evidence type="ECO:0000313" key="4">
    <source>
        <dbReference type="Proteomes" id="UP001501461"/>
    </source>
</evidence>
<keyword evidence="2" id="KW-0472">Membrane</keyword>
<keyword evidence="2" id="KW-0812">Transmembrane</keyword>
<evidence type="ECO:0000256" key="2">
    <source>
        <dbReference type="SAM" id="Phobius"/>
    </source>
</evidence>
<accession>A0ABN2UGB8</accession>
<evidence type="ECO:0000256" key="1">
    <source>
        <dbReference type="SAM" id="MobiDB-lite"/>
    </source>
</evidence>
<reference evidence="3 4" key="1">
    <citation type="journal article" date="2019" name="Int. J. Syst. Evol. Microbiol.">
        <title>The Global Catalogue of Microorganisms (GCM) 10K type strain sequencing project: providing services to taxonomists for standard genome sequencing and annotation.</title>
        <authorList>
            <consortium name="The Broad Institute Genomics Platform"/>
            <consortium name="The Broad Institute Genome Sequencing Center for Infectious Disease"/>
            <person name="Wu L."/>
            <person name="Ma J."/>
        </authorList>
    </citation>
    <scope>NUCLEOTIDE SEQUENCE [LARGE SCALE GENOMIC DNA]</scope>
    <source>
        <strain evidence="3 4">JCM 13595</strain>
    </source>
</reference>